<dbReference type="InterPro" id="IPR036047">
    <property type="entry name" value="F-box-like_dom_sf"/>
</dbReference>
<sequence>MSITFQDLPNELLGYCFSYLAKYSAHKDIQSVRLVSKRFHDVSSSFLLTQVELRLTKQSFQELESIASHAIFSKTVRRLLFNVSYYDGMLADSFQDFAEHNGTELEILLEDLERGGFSEQLDTVQTVCDEWLEATNEDYNHEKATRYQQILAKAHTEYTELYKSQQNLLDGANWLSALVPALKKLSALKIIVMKDSTERLAMPGRWWKALATDEGLTSRCLATSEWKGSFHTAISTQPPVHIIPDLFMALEKTTIRPYHFEINVTVPSDLRSLRMSTEQLQAISTTLSASKKLYFSAREWARRGSLAENNDRPRDEMAVLAALTNSFYHNPQITELHLSLDNYPCFLEIPTLSLVDLLPSPVPFSPKLRRMYLRNVPMTIAELEVLVEHLRPTLVWLVFYSPYLHAPNDESWEQALNVLRKFEALEHFELKVPAGGGLGDGLPDEELCRKFVMRESNENPLVGWGLQRG</sequence>
<evidence type="ECO:0000313" key="3">
    <source>
        <dbReference type="Proteomes" id="UP000799778"/>
    </source>
</evidence>
<dbReference type="EMBL" id="ML978068">
    <property type="protein sequence ID" value="KAF2017386.1"/>
    <property type="molecule type" value="Genomic_DNA"/>
</dbReference>
<proteinExistence type="predicted"/>
<organism evidence="2 3">
    <name type="scientific">Aaosphaeria arxii CBS 175.79</name>
    <dbReference type="NCBI Taxonomy" id="1450172"/>
    <lineage>
        <taxon>Eukaryota</taxon>
        <taxon>Fungi</taxon>
        <taxon>Dikarya</taxon>
        <taxon>Ascomycota</taxon>
        <taxon>Pezizomycotina</taxon>
        <taxon>Dothideomycetes</taxon>
        <taxon>Pleosporomycetidae</taxon>
        <taxon>Pleosporales</taxon>
        <taxon>Pleosporales incertae sedis</taxon>
        <taxon>Aaosphaeria</taxon>
    </lineage>
</organism>
<dbReference type="Proteomes" id="UP000799778">
    <property type="component" value="Unassembled WGS sequence"/>
</dbReference>
<feature type="domain" description="F-box" evidence="1">
    <location>
        <begin position="5"/>
        <end position="47"/>
    </location>
</feature>
<gene>
    <name evidence="2" type="ORF">BU24DRAFT_149652</name>
</gene>
<keyword evidence="3" id="KW-1185">Reference proteome</keyword>
<dbReference type="SUPFAM" id="SSF81383">
    <property type="entry name" value="F-box domain"/>
    <property type="match status" value="1"/>
</dbReference>
<dbReference type="RefSeq" id="XP_033385725.1">
    <property type="nucleotide sequence ID" value="XM_033521244.1"/>
</dbReference>
<dbReference type="Pfam" id="PF00646">
    <property type="entry name" value="F-box"/>
    <property type="match status" value="1"/>
</dbReference>
<protein>
    <recommendedName>
        <fullName evidence="1">F-box domain-containing protein</fullName>
    </recommendedName>
</protein>
<dbReference type="GeneID" id="54278641"/>
<evidence type="ECO:0000259" key="1">
    <source>
        <dbReference type="Pfam" id="PF00646"/>
    </source>
</evidence>
<dbReference type="OrthoDB" id="3759773at2759"/>
<reference evidence="2" key="1">
    <citation type="journal article" date="2020" name="Stud. Mycol.">
        <title>101 Dothideomycetes genomes: a test case for predicting lifestyles and emergence of pathogens.</title>
        <authorList>
            <person name="Haridas S."/>
            <person name="Albert R."/>
            <person name="Binder M."/>
            <person name="Bloem J."/>
            <person name="Labutti K."/>
            <person name="Salamov A."/>
            <person name="Andreopoulos B."/>
            <person name="Baker S."/>
            <person name="Barry K."/>
            <person name="Bills G."/>
            <person name="Bluhm B."/>
            <person name="Cannon C."/>
            <person name="Castanera R."/>
            <person name="Culley D."/>
            <person name="Daum C."/>
            <person name="Ezra D."/>
            <person name="Gonzalez J."/>
            <person name="Henrissat B."/>
            <person name="Kuo A."/>
            <person name="Liang C."/>
            <person name="Lipzen A."/>
            <person name="Lutzoni F."/>
            <person name="Magnuson J."/>
            <person name="Mondo S."/>
            <person name="Nolan M."/>
            <person name="Ohm R."/>
            <person name="Pangilinan J."/>
            <person name="Park H.-J."/>
            <person name="Ramirez L."/>
            <person name="Alfaro M."/>
            <person name="Sun H."/>
            <person name="Tritt A."/>
            <person name="Yoshinaga Y."/>
            <person name="Zwiers L.-H."/>
            <person name="Turgeon B."/>
            <person name="Goodwin S."/>
            <person name="Spatafora J."/>
            <person name="Crous P."/>
            <person name="Grigoriev I."/>
        </authorList>
    </citation>
    <scope>NUCLEOTIDE SEQUENCE</scope>
    <source>
        <strain evidence="2">CBS 175.79</strain>
    </source>
</reference>
<accession>A0A6A5XWQ2</accession>
<dbReference type="AlphaFoldDB" id="A0A6A5XWQ2"/>
<evidence type="ECO:0000313" key="2">
    <source>
        <dbReference type="EMBL" id="KAF2017386.1"/>
    </source>
</evidence>
<name>A0A6A5XWQ2_9PLEO</name>
<dbReference type="InterPro" id="IPR001810">
    <property type="entry name" value="F-box_dom"/>
</dbReference>